<feature type="domain" description="SLH" evidence="4">
    <location>
        <begin position="25"/>
        <end position="88"/>
    </location>
</feature>
<evidence type="ECO:0000313" key="5">
    <source>
        <dbReference type="EMBL" id="NCU19035.1"/>
    </source>
</evidence>
<name>A0ABX0A9Z7_9BACI</name>
<evidence type="ECO:0000313" key="6">
    <source>
        <dbReference type="Proteomes" id="UP000743899"/>
    </source>
</evidence>
<gene>
    <name evidence="5" type="ORF">GW534_15300</name>
</gene>
<dbReference type="InterPro" id="IPR014755">
    <property type="entry name" value="Cu-Rt/internalin_Ig-like"/>
</dbReference>
<dbReference type="Gene3D" id="2.60.40.1220">
    <property type="match status" value="1"/>
</dbReference>
<feature type="domain" description="SLH" evidence="4">
    <location>
        <begin position="145"/>
        <end position="208"/>
    </location>
</feature>
<reference evidence="5 6" key="1">
    <citation type="submission" date="2020-01" db="EMBL/GenBank/DDBJ databases">
        <title>A novel Bacillus sp. from Pasinler.</title>
        <authorList>
            <person name="Adiguzel A."/>
            <person name="Ay H."/>
            <person name="Baltaci M.O."/>
        </authorList>
    </citation>
    <scope>NUCLEOTIDE SEQUENCE [LARGE SCALE GENOMIC DNA]</scope>
    <source>
        <strain evidence="5 6">P1</strain>
    </source>
</reference>
<dbReference type="Pfam" id="PF00395">
    <property type="entry name" value="SLH"/>
    <property type="match status" value="3"/>
</dbReference>
<dbReference type="PROSITE" id="PS51272">
    <property type="entry name" value="SLH"/>
    <property type="match status" value="3"/>
</dbReference>
<proteinExistence type="predicted"/>
<feature type="chain" id="PRO_5045145728" description="SLH domain-containing protein" evidence="3">
    <location>
        <begin position="25"/>
        <end position="1128"/>
    </location>
</feature>
<dbReference type="InterPro" id="IPR001119">
    <property type="entry name" value="SLH_dom"/>
</dbReference>
<protein>
    <recommendedName>
        <fullName evidence="4">SLH domain-containing protein</fullName>
    </recommendedName>
</protein>
<dbReference type="PANTHER" id="PTHR43308">
    <property type="entry name" value="OUTER MEMBRANE PROTEIN ALPHA-RELATED"/>
    <property type="match status" value="1"/>
</dbReference>
<evidence type="ECO:0000256" key="1">
    <source>
        <dbReference type="ARBA" id="ARBA00022729"/>
    </source>
</evidence>
<dbReference type="RefSeq" id="WP_161921856.1">
    <property type="nucleotide sequence ID" value="NZ_JAACYS010000110.1"/>
</dbReference>
<sequence>KKAFATTTAAVMAASAVAPVAAFAAESKFPDVPSDKYYADAVNYLAEKEIISGTPEGNFNPTGKITRDQAAKIIVLAAGLEGTTELTFNDSDKIKSWAVPYVKTAVANKVINGNDKGNFDPEGNLTRAQAAKIIVEAFGLEGTTELTFNDNDKIKSWAVPYVKTAVANGIITGSPEGNFNPEANIERGDFALMVKRAIDKVAEQEDVELAVESVSAITSKSLKVKFNKVVDTTKAKFEVKKGSVKVNTETITFNADKTEAVIELTGKLTAGEYTVNVTGLTDQALTATTTVENERVETVKILSENAVLDKNGNNVTVGYKVENQYGEDITARTALTANAAGTVVAGNANPSKGVVTIPVKKDGVKEGDSIVLTLVHAASGKSASATVKVSAKAQVSEIAITGLYNKDGKALTETTDLSKDAFYLLVEGKDQYGNVVDEAALDASNAVLINNTNPLIAKVATDFETIKVNGKDVTALRLNGSVTAGETTVMLIPTASGKTASYTVKVAESQRTDTVTFEVPDLVVAKEKLFVPIQVLDKEGNLVTDEKVLNDATRGIKVSGVTDAKVKKVDGKIGVEVPGENVKEGYISLVAVSSTGKSTIANIQVKAEAKPVRVEGVTSDIKTTVLTGSPAQTLSVDNVKIIDQYEREMSAAQKANYFTGDTAKYSLVITDEKPEDNAGAVNIKDKNTIVPIAKGTEKVTISIKDEVKDEVLTGSEKSVTFRVTDGTEYKSYEVKSVGTVYDEKAAGKTDRDEYDKAVEVYGVLDDGSKVQLTHGVDYTVSSTNSTFNKDVADGTIDVDAAYTTYGDAKEIKLPLTVTINATGEKLTQEVTISKETPKVTKLEVVANGKAADLAAGKTVAALENVSYDAAKVDAPFDFSVLAGTVADIVVTDQYGVRVVLTGSNDKFPDGTTFVSTLTFNKVDGELVFVNNGTASAKVTEIPKDSVFNVVVSAGTLTAAPVKVTATSDYSYSSAQAAAQKVVDDEAAKYESEVTIPKTTQADADITAVVQKLKEDQTNNNDVTVAVKSIKEDKGEYLTLTDGVLKLVKQADKDATNNKAVIVLSFTKDGKEATKEVTVTIEPLDQNDETQDQNDETQDQNDETQGQNDETQDQNDETQGQNDETQGQN</sequence>
<accession>A0ABX0A9Z7</accession>
<feature type="compositionally biased region" description="Polar residues" evidence="2">
    <location>
        <begin position="1116"/>
        <end position="1128"/>
    </location>
</feature>
<feature type="signal peptide" evidence="3">
    <location>
        <begin position="1"/>
        <end position="24"/>
    </location>
</feature>
<feature type="compositionally biased region" description="Acidic residues" evidence="2">
    <location>
        <begin position="1084"/>
        <end position="1101"/>
    </location>
</feature>
<dbReference type="InterPro" id="IPR051465">
    <property type="entry name" value="Cell_Envelope_Struct_Comp"/>
</dbReference>
<dbReference type="Proteomes" id="UP000743899">
    <property type="component" value="Unassembled WGS sequence"/>
</dbReference>
<evidence type="ECO:0000256" key="3">
    <source>
        <dbReference type="SAM" id="SignalP"/>
    </source>
</evidence>
<dbReference type="PANTHER" id="PTHR43308:SF1">
    <property type="entry name" value="OUTER MEMBRANE PROTEIN ALPHA"/>
    <property type="match status" value="1"/>
</dbReference>
<evidence type="ECO:0000259" key="4">
    <source>
        <dbReference type="PROSITE" id="PS51272"/>
    </source>
</evidence>
<feature type="region of interest" description="Disordered" evidence="2">
    <location>
        <begin position="1077"/>
        <end position="1128"/>
    </location>
</feature>
<organism evidence="5 6">
    <name type="scientific">Pallidibacillus pasinlerensis</name>
    <dbReference type="NCBI Taxonomy" id="2703818"/>
    <lineage>
        <taxon>Bacteria</taxon>
        <taxon>Bacillati</taxon>
        <taxon>Bacillota</taxon>
        <taxon>Bacilli</taxon>
        <taxon>Bacillales</taxon>
        <taxon>Bacillaceae</taxon>
        <taxon>Pallidibacillus</taxon>
    </lineage>
</organism>
<feature type="domain" description="SLH" evidence="4">
    <location>
        <begin position="89"/>
        <end position="144"/>
    </location>
</feature>
<comment type="caution">
    <text evidence="5">The sequence shown here is derived from an EMBL/GenBank/DDBJ whole genome shotgun (WGS) entry which is preliminary data.</text>
</comment>
<keyword evidence="6" id="KW-1185">Reference proteome</keyword>
<evidence type="ECO:0000256" key="2">
    <source>
        <dbReference type="SAM" id="MobiDB-lite"/>
    </source>
</evidence>
<keyword evidence="1 3" id="KW-0732">Signal</keyword>
<dbReference type="EMBL" id="JAACYS010000110">
    <property type="protein sequence ID" value="NCU19035.1"/>
    <property type="molecule type" value="Genomic_DNA"/>
</dbReference>
<feature type="non-terminal residue" evidence="5">
    <location>
        <position position="1"/>
    </location>
</feature>